<evidence type="ECO:0000256" key="2">
    <source>
        <dbReference type="ARBA" id="ARBA00010610"/>
    </source>
</evidence>
<evidence type="ECO:0000313" key="9">
    <source>
        <dbReference type="Proteomes" id="UP000321787"/>
    </source>
</evidence>
<dbReference type="Gene3D" id="1.10.287.1050">
    <property type="entry name" value="H-NS histone-like proteins"/>
    <property type="match status" value="1"/>
</dbReference>
<dbReference type="RefSeq" id="WP_146866331.1">
    <property type="nucleotide sequence ID" value="NZ_BJTZ01000038.1"/>
</dbReference>
<gene>
    <name evidence="8" type="ORF">AFI02nite_37790</name>
</gene>
<feature type="domain" description="DNA-binding protein H-NS-like N-terminal" evidence="7">
    <location>
        <begin position="1"/>
        <end position="76"/>
    </location>
</feature>
<keyword evidence="4 5" id="KW-0238">DNA-binding</keyword>
<dbReference type="Proteomes" id="UP000321787">
    <property type="component" value="Unassembled WGS sequence"/>
</dbReference>
<sequence length="135" mass="15471">MNPLLKTLLNTRTLRKTLNEATPEQIETLLANVILVSDEIKEIHRKKAEEDAIKLQELELFKQQIIDKGIDFEALSKIMTGKQKAKKKTATAQTELIYHYEKDGEKKQWNGKGDMPNIIKQAIHNGSKLTDFLAR</sequence>
<evidence type="ECO:0000259" key="6">
    <source>
        <dbReference type="Pfam" id="PF00816"/>
    </source>
</evidence>
<dbReference type="PANTHER" id="PTHR38097:SF2">
    <property type="entry name" value="DNA-BINDING PROTEIN STPA"/>
    <property type="match status" value="1"/>
</dbReference>
<dbReference type="InterPro" id="IPR054180">
    <property type="entry name" value="H-NS-like_N"/>
</dbReference>
<dbReference type="GO" id="GO:0001217">
    <property type="term" value="F:DNA-binding transcription repressor activity"/>
    <property type="evidence" value="ECO:0007669"/>
    <property type="project" value="TreeGrafter"/>
</dbReference>
<evidence type="ECO:0000256" key="3">
    <source>
        <dbReference type="ARBA" id="ARBA00022490"/>
    </source>
</evidence>
<dbReference type="GO" id="GO:0032993">
    <property type="term" value="C:protein-DNA complex"/>
    <property type="evidence" value="ECO:0007669"/>
    <property type="project" value="TreeGrafter"/>
</dbReference>
<feature type="domain" description="DNA-binding protein H-NS-like C-terminal" evidence="6">
    <location>
        <begin position="100"/>
        <end position="133"/>
    </location>
</feature>
<dbReference type="PIRSF" id="PIRSF002096">
    <property type="entry name" value="HnS"/>
    <property type="match status" value="1"/>
</dbReference>
<dbReference type="InterPro" id="IPR001801">
    <property type="entry name" value="Histone_HNS"/>
</dbReference>
<reference evidence="8 9" key="1">
    <citation type="submission" date="2019-07" db="EMBL/GenBank/DDBJ databases">
        <title>Whole genome shotgun sequence of Aliivibrio fischeri NBRC 101058.</title>
        <authorList>
            <person name="Hosoyama A."/>
            <person name="Uohara A."/>
            <person name="Ohji S."/>
            <person name="Ichikawa N."/>
        </authorList>
    </citation>
    <scope>NUCLEOTIDE SEQUENCE [LARGE SCALE GENOMIC DNA]</scope>
    <source>
        <strain evidence="8 9">NBRC 101058</strain>
    </source>
</reference>
<dbReference type="InterPro" id="IPR027444">
    <property type="entry name" value="H-NS_C_dom"/>
</dbReference>
<proteinExistence type="inferred from homology"/>
<dbReference type="AlphaFoldDB" id="A0A510UM51"/>
<dbReference type="SUPFAM" id="SSF81273">
    <property type="entry name" value="H-NS histone-like proteins"/>
    <property type="match status" value="1"/>
</dbReference>
<evidence type="ECO:0000256" key="4">
    <source>
        <dbReference type="ARBA" id="ARBA00023125"/>
    </source>
</evidence>
<keyword evidence="3" id="KW-0963">Cytoplasm</keyword>
<dbReference type="InterPro" id="IPR037150">
    <property type="entry name" value="H-NS_C_dom_sf"/>
</dbReference>
<dbReference type="GO" id="GO:0009295">
    <property type="term" value="C:nucleoid"/>
    <property type="evidence" value="ECO:0007669"/>
    <property type="project" value="UniProtKB-SubCell"/>
</dbReference>
<dbReference type="GO" id="GO:0000976">
    <property type="term" value="F:transcription cis-regulatory region binding"/>
    <property type="evidence" value="ECO:0007669"/>
    <property type="project" value="TreeGrafter"/>
</dbReference>
<dbReference type="GO" id="GO:0030527">
    <property type="term" value="F:structural constituent of chromatin"/>
    <property type="evidence" value="ECO:0007669"/>
    <property type="project" value="InterPro"/>
</dbReference>
<accession>A0A510UM51</accession>
<dbReference type="Gene3D" id="4.10.430.10">
    <property type="entry name" value="Histone-like protein H-NS, C-terminal domain"/>
    <property type="match status" value="1"/>
</dbReference>
<dbReference type="Pfam" id="PF00816">
    <property type="entry name" value="Histone_HNS"/>
    <property type="match status" value="1"/>
</dbReference>
<evidence type="ECO:0000256" key="1">
    <source>
        <dbReference type="ARBA" id="ARBA00004453"/>
    </source>
</evidence>
<comment type="subcellular location">
    <subcellularLocation>
        <location evidence="1">Cytoplasm</location>
        <location evidence="1">Nucleoid</location>
    </subcellularLocation>
</comment>
<organism evidence="8 9">
    <name type="scientific">Aliivibrio fischeri</name>
    <name type="common">Vibrio fischeri</name>
    <dbReference type="NCBI Taxonomy" id="668"/>
    <lineage>
        <taxon>Bacteria</taxon>
        <taxon>Pseudomonadati</taxon>
        <taxon>Pseudomonadota</taxon>
        <taxon>Gammaproteobacteria</taxon>
        <taxon>Vibrionales</taxon>
        <taxon>Vibrionaceae</taxon>
        <taxon>Aliivibrio</taxon>
    </lineage>
</organism>
<comment type="similarity">
    <text evidence="2 5">Belongs to the histone-like protein H-NS family.</text>
</comment>
<dbReference type="GO" id="GO:0003680">
    <property type="term" value="F:minor groove of adenine-thymine-rich DNA binding"/>
    <property type="evidence" value="ECO:0007669"/>
    <property type="project" value="TreeGrafter"/>
</dbReference>
<dbReference type="GO" id="GO:0005829">
    <property type="term" value="C:cytosol"/>
    <property type="evidence" value="ECO:0007669"/>
    <property type="project" value="TreeGrafter"/>
</dbReference>
<comment type="caution">
    <text evidence="8">The sequence shown here is derived from an EMBL/GenBank/DDBJ whole genome shotgun (WGS) entry which is preliminary data.</text>
</comment>
<protein>
    <recommendedName>
        <fullName evidence="5">DNA-binding protein</fullName>
    </recommendedName>
</protein>
<evidence type="ECO:0000256" key="5">
    <source>
        <dbReference type="PIRNR" id="PIRNR002096"/>
    </source>
</evidence>
<dbReference type="GO" id="GO:0046983">
    <property type="term" value="F:protein dimerization activity"/>
    <property type="evidence" value="ECO:0007669"/>
    <property type="project" value="InterPro"/>
</dbReference>
<dbReference type="EMBL" id="BJTZ01000038">
    <property type="protein sequence ID" value="GEK15743.1"/>
    <property type="molecule type" value="Genomic_DNA"/>
</dbReference>
<dbReference type="InterPro" id="IPR027454">
    <property type="entry name" value="Histone_HNS_N"/>
</dbReference>
<evidence type="ECO:0000259" key="7">
    <source>
        <dbReference type="Pfam" id="PF22470"/>
    </source>
</evidence>
<evidence type="ECO:0000313" key="8">
    <source>
        <dbReference type="EMBL" id="GEK15743.1"/>
    </source>
</evidence>
<dbReference type="GO" id="GO:0003681">
    <property type="term" value="F:bent DNA binding"/>
    <property type="evidence" value="ECO:0007669"/>
    <property type="project" value="TreeGrafter"/>
</dbReference>
<dbReference type="Pfam" id="PF22470">
    <property type="entry name" value="Histone_HNS_N"/>
    <property type="match status" value="1"/>
</dbReference>
<name>A0A510UM51_ALIFS</name>
<dbReference type="PANTHER" id="PTHR38097">
    <property type="match status" value="1"/>
</dbReference>